<keyword evidence="1" id="KW-0472">Membrane</keyword>
<dbReference type="Proteomes" id="UP000189883">
    <property type="component" value="Chromosome"/>
</dbReference>
<sequence>MHNEFMFIFFVFFFLLLFGTTILIAPFVKLYTAIKEENKRNILLYSITLLLFILSFLIISIIPK</sequence>
<feature type="transmembrane region" description="Helical" evidence="1">
    <location>
        <begin position="42"/>
        <end position="62"/>
    </location>
</feature>
<name>A0A1S7DU04_RIEAN</name>
<dbReference type="EMBL" id="CP011859">
    <property type="protein sequence ID" value="AQY22590.1"/>
    <property type="molecule type" value="Genomic_DNA"/>
</dbReference>
<evidence type="ECO:0000313" key="3">
    <source>
        <dbReference type="Proteomes" id="UP000189883"/>
    </source>
</evidence>
<accession>A0A1S7DU04</accession>
<protein>
    <submittedName>
        <fullName evidence="2">Uncharacterized protein</fullName>
    </submittedName>
</protein>
<evidence type="ECO:0000313" key="2">
    <source>
        <dbReference type="EMBL" id="AQY22590.1"/>
    </source>
</evidence>
<organism evidence="2 3">
    <name type="scientific">Riemerella anatipestifer</name>
    <name type="common">Moraxella anatipestifer</name>
    <dbReference type="NCBI Taxonomy" id="34085"/>
    <lineage>
        <taxon>Bacteria</taxon>
        <taxon>Pseudomonadati</taxon>
        <taxon>Bacteroidota</taxon>
        <taxon>Flavobacteriia</taxon>
        <taxon>Flavobacteriales</taxon>
        <taxon>Weeksellaceae</taxon>
        <taxon>Riemerella</taxon>
    </lineage>
</organism>
<dbReference type="AlphaFoldDB" id="A0A1S7DU04"/>
<gene>
    <name evidence="2" type="ORF">AB406_1646</name>
</gene>
<keyword evidence="1" id="KW-0812">Transmembrane</keyword>
<evidence type="ECO:0000256" key="1">
    <source>
        <dbReference type="SAM" id="Phobius"/>
    </source>
</evidence>
<reference evidence="2 3" key="1">
    <citation type="submission" date="2015-06" db="EMBL/GenBank/DDBJ databases">
        <title>R. anatipestifer strain HXb2 is the most virulent strain so far, and the genome sequence would help us uncover the pathogenesis.</title>
        <authorList>
            <person name="Hu Q."/>
            <person name="Qi J."/>
            <person name="Bo H."/>
            <person name="Liu G."/>
            <person name="Tao M."/>
            <person name="Ding Y."/>
            <person name="Xue Y."/>
        </authorList>
    </citation>
    <scope>NUCLEOTIDE SEQUENCE [LARGE SCALE GENOMIC DNA]</scope>
    <source>
        <strain evidence="2 3">HXb2</strain>
    </source>
</reference>
<keyword evidence="1" id="KW-1133">Transmembrane helix</keyword>
<feature type="transmembrane region" description="Helical" evidence="1">
    <location>
        <begin position="6"/>
        <end position="30"/>
    </location>
</feature>
<proteinExistence type="predicted"/>